<comment type="caution">
    <text evidence="3">The sequence shown here is derived from an EMBL/GenBank/DDBJ whole genome shotgun (WGS) entry which is preliminary data.</text>
</comment>
<accession>A0A4R6YM56</accession>
<name>A0A4R6YM56_9GAMM</name>
<dbReference type="CDD" id="cd02440">
    <property type="entry name" value="AdoMet_MTases"/>
    <property type="match status" value="1"/>
</dbReference>
<organism evidence="3 4">
    <name type="scientific">Tahibacter aquaticus</name>
    <dbReference type="NCBI Taxonomy" id="520092"/>
    <lineage>
        <taxon>Bacteria</taxon>
        <taxon>Pseudomonadati</taxon>
        <taxon>Pseudomonadota</taxon>
        <taxon>Gammaproteobacteria</taxon>
        <taxon>Lysobacterales</taxon>
        <taxon>Rhodanobacteraceae</taxon>
        <taxon>Tahibacter</taxon>
    </lineage>
</organism>
<gene>
    <name evidence="3" type="ORF">DFR29_12197</name>
</gene>
<dbReference type="PANTHER" id="PTHR42998">
    <property type="entry name" value="TYPE I RESTRICTION ENZYME HINDVIIP M PROTEIN-RELATED"/>
    <property type="match status" value="1"/>
</dbReference>
<comment type="similarity">
    <text evidence="1">Belongs to the N(4)/N(6)-methyltransferase family.</text>
</comment>
<reference evidence="3 4" key="1">
    <citation type="submission" date="2019-03" db="EMBL/GenBank/DDBJ databases">
        <title>Genomic Encyclopedia of Type Strains, Phase IV (KMG-IV): sequencing the most valuable type-strain genomes for metagenomic binning, comparative biology and taxonomic classification.</title>
        <authorList>
            <person name="Goeker M."/>
        </authorList>
    </citation>
    <scope>NUCLEOTIDE SEQUENCE [LARGE SCALE GENOMIC DNA]</scope>
    <source>
        <strain evidence="3 4">DSM 21667</strain>
    </source>
</reference>
<dbReference type="GO" id="GO:0008170">
    <property type="term" value="F:N-methyltransferase activity"/>
    <property type="evidence" value="ECO:0007669"/>
    <property type="project" value="InterPro"/>
</dbReference>
<dbReference type="OrthoDB" id="9784823at2"/>
<evidence type="ECO:0000313" key="4">
    <source>
        <dbReference type="Proteomes" id="UP000295293"/>
    </source>
</evidence>
<dbReference type="PANTHER" id="PTHR42998:SF1">
    <property type="entry name" value="TYPE I RESTRICTION ENZYME HINDI METHYLASE SUBUNIT"/>
    <property type="match status" value="1"/>
</dbReference>
<dbReference type="PRINTS" id="PR00507">
    <property type="entry name" value="N12N6MTFRASE"/>
</dbReference>
<proteinExistence type="inferred from homology"/>
<keyword evidence="4" id="KW-1185">Reference proteome</keyword>
<protein>
    <submittedName>
        <fullName evidence="3">Type I restriction enzyme M protein</fullName>
    </submittedName>
</protein>
<dbReference type="InterPro" id="IPR003356">
    <property type="entry name" value="DNA_methylase_A-5"/>
</dbReference>
<dbReference type="SUPFAM" id="SSF53335">
    <property type="entry name" value="S-adenosyl-L-methionine-dependent methyltransferases"/>
    <property type="match status" value="1"/>
</dbReference>
<dbReference type="Proteomes" id="UP000295293">
    <property type="component" value="Unassembled WGS sequence"/>
</dbReference>
<feature type="domain" description="DNA methylase adenine-specific" evidence="2">
    <location>
        <begin position="105"/>
        <end position="220"/>
    </location>
</feature>
<dbReference type="Pfam" id="PF02384">
    <property type="entry name" value="N6_Mtase"/>
    <property type="match status" value="1"/>
</dbReference>
<dbReference type="RefSeq" id="WP_133821517.1">
    <property type="nucleotide sequence ID" value="NZ_SNZH01000021.1"/>
</dbReference>
<evidence type="ECO:0000259" key="2">
    <source>
        <dbReference type="Pfam" id="PF02384"/>
    </source>
</evidence>
<dbReference type="Gene3D" id="3.40.50.150">
    <property type="entry name" value="Vaccinia Virus protein VP39"/>
    <property type="match status" value="1"/>
</dbReference>
<evidence type="ECO:0000313" key="3">
    <source>
        <dbReference type="EMBL" id="TDR38425.1"/>
    </source>
</evidence>
<dbReference type="AlphaFoldDB" id="A0A4R6YM56"/>
<dbReference type="InterPro" id="IPR029063">
    <property type="entry name" value="SAM-dependent_MTases_sf"/>
</dbReference>
<dbReference type="GO" id="GO:0003677">
    <property type="term" value="F:DNA binding"/>
    <property type="evidence" value="ECO:0007669"/>
    <property type="project" value="InterPro"/>
</dbReference>
<dbReference type="InterPro" id="IPR052916">
    <property type="entry name" value="Type-I_RE_MTase_Subunit"/>
</dbReference>
<sequence length="399" mass="43390">MAQGRTDSLGRYYTRECVASVLVDAIDAVLPHTIIDLGAGAGTLITEAAKRWGKARYLTVDIDRKAASGGFPTALGRAYRHHVGDALERNIESLLPVPRGGACVALCNPPYIRPKWQIHFRDLLEEVGLESVLPKARDLPADVLFVAQSLRLLKPGGRLGLILPDGLIAGERFASFRSALVTHHSIHQVVELPRSIFRRTEAKAHILVVGRSESQAKDILVRCLNLTGKLSEAIAVSPERACERLDYSFHVAGTKIGKRPRNCVGDFVENVSRGSYSSRTRKDASVVVFHTSDLPPGRTTVPKRFWLRPAVATGSAVTAIAGDLLVARVGRGLSKKICVVTAGKIVPSDCFLRIRPRAGLSQKLLQLLTSSRGQEALERIAHGVGARFITVQAFLCIRI</sequence>
<evidence type="ECO:0000256" key="1">
    <source>
        <dbReference type="ARBA" id="ARBA00006594"/>
    </source>
</evidence>
<dbReference type="EMBL" id="SNZH01000021">
    <property type="protein sequence ID" value="TDR38425.1"/>
    <property type="molecule type" value="Genomic_DNA"/>
</dbReference>